<protein>
    <recommendedName>
        <fullName evidence="4">Aldehyde dehydrogenase</fullName>
    </recommendedName>
</protein>
<dbReference type="Pfam" id="PF00171">
    <property type="entry name" value="Aldedh"/>
    <property type="match status" value="1"/>
</dbReference>
<evidence type="ECO:0000256" key="2">
    <source>
        <dbReference type="ARBA" id="ARBA00023002"/>
    </source>
</evidence>
<evidence type="ECO:0000313" key="12">
    <source>
        <dbReference type="Proteomes" id="UP000439591"/>
    </source>
</evidence>
<dbReference type="PIRSF" id="PIRSF036492">
    <property type="entry name" value="ALDH"/>
    <property type="match status" value="1"/>
</dbReference>
<feature type="domain" description="Aldehyde dehydrogenase" evidence="8">
    <location>
        <begin position="24"/>
        <end position="450"/>
    </location>
</feature>
<dbReference type="InterPro" id="IPR015590">
    <property type="entry name" value="Aldehyde_DH_dom"/>
</dbReference>
<keyword evidence="11" id="KW-1185">Reference proteome</keyword>
<gene>
    <name evidence="9" type="primary">calB_3</name>
    <name evidence="10" type="synonym">calB_5</name>
    <name evidence="9" type="ORF">IHBHHGIJ_02315</name>
    <name evidence="10" type="ORF">KFEGEMFD_02502</name>
</gene>
<dbReference type="Gene3D" id="3.40.605.10">
    <property type="entry name" value="Aldehyde Dehydrogenase, Chain A, domain 1"/>
    <property type="match status" value="1"/>
</dbReference>
<dbReference type="InterPro" id="IPR016161">
    <property type="entry name" value="Ald_DH/histidinol_DH"/>
</dbReference>
<dbReference type="Proteomes" id="UP000435877">
    <property type="component" value="Unassembled WGS sequence"/>
</dbReference>
<organism evidence="9 11">
    <name type="scientific">Zhongshania aliphaticivorans</name>
    <dbReference type="NCBI Taxonomy" id="1470434"/>
    <lineage>
        <taxon>Bacteria</taxon>
        <taxon>Pseudomonadati</taxon>
        <taxon>Pseudomonadota</taxon>
        <taxon>Gammaproteobacteria</taxon>
        <taxon>Cellvibrionales</taxon>
        <taxon>Spongiibacteraceae</taxon>
        <taxon>Zhongshania</taxon>
    </lineage>
</organism>
<comment type="similarity">
    <text evidence="1 4 7">Belongs to the aldehyde dehydrogenase family.</text>
</comment>
<name>A0A5S9NQ40_9GAMM</name>
<evidence type="ECO:0000256" key="5">
    <source>
        <dbReference type="PIRSR" id="PIRSR036492-1"/>
    </source>
</evidence>
<dbReference type="GO" id="GO:0006081">
    <property type="term" value="P:aldehyde metabolic process"/>
    <property type="evidence" value="ECO:0007669"/>
    <property type="project" value="InterPro"/>
</dbReference>
<dbReference type="PANTHER" id="PTHR43570:SF20">
    <property type="entry name" value="ALDEHYDE DEHYDROGENASE ALDX-RELATED"/>
    <property type="match status" value="1"/>
</dbReference>
<dbReference type="CDD" id="cd07133">
    <property type="entry name" value="ALDH_CALDH_CalB"/>
    <property type="match status" value="1"/>
</dbReference>
<proteinExistence type="inferred from homology"/>
<evidence type="ECO:0000256" key="4">
    <source>
        <dbReference type="PIRNR" id="PIRNR036492"/>
    </source>
</evidence>
<keyword evidence="2 4" id="KW-0560">Oxidoreductase</keyword>
<dbReference type="RefSeq" id="WP_159268871.1">
    <property type="nucleotide sequence ID" value="NZ_CACSIK010000001.1"/>
</dbReference>
<dbReference type="OrthoDB" id="5887723at2"/>
<dbReference type="EMBL" id="CACSIM010000004">
    <property type="protein sequence ID" value="CAA0109842.1"/>
    <property type="molecule type" value="Genomic_DNA"/>
</dbReference>
<dbReference type="PROSITE" id="PS00687">
    <property type="entry name" value="ALDEHYDE_DEHYDR_GLU"/>
    <property type="match status" value="1"/>
</dbReference>
<evidence type="ECO:0000313" key="11">
    <source>
        <dbReference type="Proteomes" id="UP000435877"/>
    </source>
</evidence>
<keyword evidence="3" id="KW-0520">NAD</keyword>
<dbReference type="GO" id="GO:0005737">
    <property type="term" value="C:cytoplasm"/>
    <property type="evidence" value="ECO:0007669"/>
    <property type="project" value="TreeGrafter"/>
</dbReference>
<dbReference type="InterPro" id="IPR029510">
    <property type="entry name" value="Ald_DH_CS_GLU"/>
</dbReference>
<dbReference type="InterPro" id="IPR012394">
    <property type="entry name" value="Aldehyde_DH_NAD(P)"/>
</dbReference>
<dbReference type="AlphaFoldDB" id="A0A5S9NQ40"/>
<dbReference type="InterPro" id="IPR016163">
    <property type="entry name" value="Ald_DH_C"/>
</dbReference>
<dbReference type="SUPFAM" id="SSF53720">
    <property type="entry name" value="ALDH-like"/>
    <property type="match status" value="1"/>
</dbReference>
<dbReference type="EMBL" id="CACSIK010000001">
    <property type="protein sequence ID" value="CAA0092545.1"/>
    <property type="molecule type" value="Genomic_DNA"/>
</dbReference>
<reference evidence="11 12" key="1">
    <citation type="submission" date="2019-11" db="EMBL/GenBank/DDBJ databases">
        <authorList>
            <person name="Holert J."/>
        </authorList>
    </citation>
    <scope>NUCLEOTIDE SEQUENCE [LARGE SCALE GENOMIC DNA]</scope>
    <source>
        <strain evidence="10">BC3_2A</strain>
        <strain evidence="9">SB11_1A</strain>
    </source>
</reference>
<sequence>MSIVNMNDIVNKTDADYEFVTTFQAQKLAFENNKFPSLNERRRQLKALKDALKDNSDEIIKALGQDFGSRCTEETRLSEISNSIGNIEYASRHLGSWMRSRTRGTGLWFLPGKNTTAPQPRGVIGIIVPWNYPINIAISGLASAIAAGNRCMVKMSECTPASEKLLKKILATAFNEDHISIFGGEADAAAAFSSLPFDHLMFTGSTRVGRYVMTAAAKNLTPVTLELGGKSPVIVHDQYPIDEVAKRVLWGKTYNAAQTCIAPDYALIPKGKTEEFKIWLSRHFKDHFPDGIASNDYTSIINKANYDRLNSLVNEAEADGATIVRMEEPTPAHIQKRKFPLTLILNPSLDSKVMKDEIFGPIFPIIEVESTDAAIEFVNARERPLALYLFSNSQRLQEQVLESTHAGGVTINDVMMQYLQASQPFGGIGASGFGSYHGKEGFTTFSHIKPVFRQRGFGRFTGLKLLYPPYGTIGRRLISMMGG</sequence>
<evidence type="ECO:0000313" key="10">
    <source>
        <dbReference type="EMBL" id="CAA0109842.1"/>
    </source>
</evidence>
<accession>A0A5S9NQ40</accession>
<dbReference type="Gene3D" id="3.40.309.10">
    <property type="entry name" value="Aldehyde Dehydrogenase, Chain A, domain 2"/>
    <property type="match status" value="1"/>
</dbReference>
<dbReference type="PANTHER" id="PTHR43570">
    <property type="entry name" value="ALDEHYDE DEHYDROGENASE"/>
    <property type="match status" value="1"/>
</dbReference>
<dbReference type="InterPro" id="IPR016162">
    <property type="entry name" value="Ald_DH_N"/>
</dbReference>
<evidence type="ECO:0000256" key="3">
    <source>
        <dbReference type="ARBA" id="ARBA00023027"/>
    </source>
</evidence>
<evidence type="ECO:0000313" key="9">
    <source>
        <dbReference type="EMBL" id="CAA0092545.1"/>
    </source>
</evidence>
<feature type="active site" evidence="5">
    <location>
        <position position="260"/>
    </location>
</feature>
<evidence type="ECO:0000259" key="8">
    <source>
        <dbReference type="Pfam" id="PF00171"/>
    </source>
</evidence>
<feature type="active site" evidence="5 6">
    <location>
        <position position="226"/>
    </location>
</feature>
<evidence type="ECO:0000256" key="7">
    <source>
        <dbReference type="RuleBase" id="RU003345"/>
    </source>
</evidence>
<evidence type="ECO:0000256" key="6">
    <source>
        <dbReference type="PROSITE-ProRule" id="PRU10007"/>
    </source>
</evidence>
<evidence type="ECO:0000256" key="1">
    <source>
        <dbReference type="ARBA" id="ARBA00009986"/>
    </source>
</evidence>
<dbReference type="Proteomes" id="UP000439591">
    <property type="component" value="Unassembled WGS sequence"/>
</dbReference>
<dbReference type="GO" id="GO:0004029">
    <property type="term" value="F:aldehyde dehydrogenase (NAD+) activity"/>
    <property type="evidence" value="ECO:0007669"/>
    <property type="project" value="TreeGrafter"/>
</dbReference>